<comment type="caution">
    <text evidence="2">The sequence shown here is derived from an EMBL/GenBank/DDBJ whole genome shotgun (WGS) entry which is preliminary data.</text>
</comment>
<name>A0AAD4UU35_PRUDU</name>
<sequence length="119" mass="13142">MLKSSVEKSKVGDLPCKDVGAKSGSSTEKQRAIDLSHKNSGCLHQSKEEDRIEKAASLLGSIVMTASMSQLRGSLDPSQIELSRRSCFSYTCFQPWLFGRFRLSDECEETDSLDSRATC</sequence>
<evidence type="ECO:0000313" key="3">
    <source>
        <dbReference type="Proteomes" id="UP001054821"/>
    </source>
</evidence>
<keyword evidence="3" id="KW-1185">Reference proteome</keyword>
<dbReference type="AlphaFoldDB" id="A0AAD4UU35"/>
<gene>
    <name evidence="2" type="ORF">L3X38_041998</name>
</gene>
<organism evidence="2 3">
    <name type="scientific">Prunus dulcis</name>
    <name type="common">Almond</name>
    <name type="synonym">Amygdalus dulcis</name>
    <dbReference type="NCBI Taxonomy" id="3755"/>
    <lineage>
        <taxon>Eukaryota</taxon>
        <taxon>Viridiplantae</taxon>
        <taxon>Streptophyta</taxon>
        <taxon>Embryophyta</taxon>
        <taxon>Tracheophyta</taxon>
        <taxon>Spermatophyta</taxon>
        <taxon>Magnoliopsida</taxon>
        <taxon>eudicotyledons</taxon>
        <taxon>Gunneridae</taxon>
        <taxon>Pentapetalae</taxon>
        <taxon>rosids</taxon>
        <taxon>fabids</taxon>
        <taxon>Rosales</taxon>
        <taxon>Rosaceae</taxon>
        <taxon>Amygdaloideae</taxon>
        <taxon>Amygdaleae</taxon>
        <taxon>Prunus</taxon>
    </lineage>
</organism>
<dbReference type="Proteomes" id="UP001054821">
    <property type="component" value="Chromosome 8"/>
</dbReference>
<reference evidence="2 3" key="1">
    <citation type="journal article" date="2022" name="G3 (Bethesda)">
        <title>Whole-genome sequence and methylome profiling of the almond [Prunus dulcis (Mill.) D.A. Webb] cultivar 'Nonpareil'.</title>
        <authorList>
            <person name="D'Amico-Willman K.M."/>
            <person name="Ouma W.Z."/>
            <person name="Meulia T."/>
            <person name="Sideli G.M."/>
            <person name="Gradziel T.M."/>
            <person name="Fresnedo-Ramirez J."/>
        </authorList>
    </citation>
    <scope>NUCLEOTIDE SEQUENCE [LARGE SCALE GENOMIC DNA]</scope>
    <source>
        <strain evidence="2">Clone GOH B32 T37-40</strain>
    </source>
</reference>
<protein>
    <submittedName>
        <fullName evidence="2">Uncharacterized protein</fullName>
    </submittedName>
</protein>
<dbReference type="EMBL" id="JAJFAZ020000008">
    <property type="protein sequence ID" value="KAI5312824.1"/>
    <property type="molecule type" value="Genomic_DNA"/>
</dbReference>
<accession>A0AAD4UU35</accession>
<feature type="region of interest" description="Disordered" evidence="1">
    <location>
        <begin position="1"/>
        <end position="31"/>
    </location>
</feature>
<proteinExistence type="predicted"/>
<feature type="compositionally biased region" description="Basic and acidic residues" evidence="1">
    <location>
        <begin position="1"/>
        <end position="20"/>
    </location>
</feature>
<evidence type="ECO:0000256" key="1">
    <source>
        <dbReference type="SAM" id="MobiDB-lite"/>
    </source>
</evidence>
<evidence type="ECO:0000313" key="2">
    <source>
        <dbReference type="EMBL" id="KAI5312824.1"/>
    </source>
</evidence>